<dbReference type="Proteomes" id="UP000237481">
    <property type="component" value="Unassembled WGS sequence"/>
</dbReference>
<gene>
    <name evidence="2" type="ORF">TPAR_07509</name>
</gene>
<evidence type="ECO:0000313" key="2">
    <source>
        <dbReference type="EMBL" id="POR32278.1"/>
    </source>
</evidence>
<comment type="caution">
    <text evidence="2">The sequence shown here is derived from an EMBL/GenBank/DDBJ whole genome shotgun (WGS) entry which is preliminary data.</text>
</comment>
<evidence type="ECO:0000256" key="1">
    <source>
        <dbReference type="SAM" id="MobiDB-lite"/>
    </source>
</evidence>
<accession>A0A2S4KQ12</accession>
<dbReference type="AlphaFoldDB" id="A0A2S4KQ12"/>
<organism evidence="2 3">
    <name type="scientific">Tolypocladium paradoxum</name>
    <dbReference type="NCBI Taxonomy" id="94208"/>
    <lineage>
        <taxon>Eukaryota</taxon>
        <taxon>Fungi</taxon>
        <taxon>Dikarya</taxon>
        <taxon>Ascomycota</taxon>
        <taxon>Pezizomycotina</taxon>
        <taxon>Sordariomycetes</taxon>
        <taxon>Hypocreomycetidae</taxon>
        <taxon>Hypocreales</taxon>
        <taxon>Ophiocordycipitaceae</taxon>
        <taxon>Tolypocladium</taxon>
    </lineage>
</organism>
<feature type="region of interest" description="Disordered" evidence="1">
    <location>
        <begin position="218"/>
        <end position="239"/>
    </location>
</feature>
<protein>
    <submittedName>
        <fullName evidence="2">Uncharacterized protein</fullName>
    </submittedName>
</protein>
<sequence>MGLAIPEHSTRHARLSVGERREKRDNLESTQQAQTLFWPSMDEADLDASPSPSLHRYMAFPSSRLLLLLASLFSSSLCCRNSSPSRASCVNSRLLSTTVRASAESRSIALTRTQRDGTHTIYLPSSKPSSSHLGNSFSCLSRPPLSLSSPTSSPLLRKRANSEKQALARSFRRFSGDVLEAQASAARKTDRRKPREIEHVQTQTGVENTLRAGQPCALASDPSAGPNVGDARPGRGRASGRVGIARKTSCDEGRCCATAASSPPEPLGCWIAHGAAAWQWWCRCHRLCLGGRLVPTGLGAETPRVLTWVQGTAASGQA</sequence>
<keyword evidence="3" id="KW-1185">Reference proteome</keyword>
<feature type="compositionally biased region" description="Basic and acidic residues" evidence="1">
    <location>
        <begin position="17"/>
        <end position="27"/>
    </location>
</feature>
<dbReference type="EMBL" id="PKSG01000883">
    <property type="protein sequence ID" value="POR32278.1"/>
    <property type="molecule type" value="Genomic_DNA"/>
</dbReference>
<proteinExistence type="predicted"/>
<feature type="region of interest" description="Disordered" evidence="1">
    <location>
        <begin position="1"/>
        <end position="30"/>
    </location>
</feature>
<reference evidence="2 3" key="1">
    <citation type="submission" date="2018-01" db="EMBL/GenBank/DDBJ databases">
        <title>Harnessing the power of phylogenomics to disentangle the directionality and signatures of interkingdom host jumping in the parasitic fungal genus Tolypocladium.</title>
        <authorList>
            <person name="Quandt C.A."/>
            <person name="Patterson W."/>
            <person name="Spatafora J.W."/>
        </authorList>
    </citation>
    <scope>NUCLEOTIDE SEQUENCE [LARGE SCALE GENOMIC DNA]</scope>
    <source>
        <strain evidence="2 3">NRBC 100945</strain>
    </source>
</reference>
<feature type="region of interest" description="Disordered" evidence="1">
    <location>
        <begin position="182"/>
        <end position="202"/>
    </location>
</feature>
<name>A0A2S4KQ12_9HYPO</name>
<evidence type="ECO:0000313" key="3">
    <source>
        <dbReference type="Proteomes" id="UP000237481"/>
    </source>
</evidence>